<proteinExistence type="inferred from homology"/>
<keyword evidence="2 10" id="KW-0732">Signal</keyword>
<evidence type="ECO:0000256" key="9">
    <source>
        <dbReference type="SAM" id="Phobius"/>
    </source>
</evidence>
<sequence length="455" mass="50253">MKFRIKIISTFFALIISIFFIYPTSLAYATTLNNSTTSSDTSNTTIASSNNNMETTSDSSNSAEPSIIGKSAIVINYNTGEILYSKNMDAKEYPASTTKIMTSILFAENKNPNDTITYTKSASEQPANSLLVNYNLLNVGDTMQAGEVMKAMFLISANDCAYMEADSVAGNKDAFADLMNAEVKKLGLKGTHFTNPNGLFNVDNYSTAYDMSVIVRKAFSIPWIREAMGTKEATITASTGKSVVLTSDNKNLGIDGCIGGKTGYLPDHGRDLVNVYERNGETLIGVIYNDIWGKNDTDVFNDMKKIINYAYSEKQTLYKAKGTVVDGKVTYKLFGFFGPTKTINVPFTLNEDVYYYAIPINQKDFTIKADTSDTNAWTLATNPSSAKILVSDGRQYNQTYASTANITLWQIICANLVIYIISAIIAIIIILIILALIIRTINKSRRKKRKNKNRK</sequence>
<evidence type="ECO:0000256" key="10">
    <source>
        <dbReference type="SAM" id="SignalP"/>
    </source>
</evidence>
<evidence type="ECO:0000256" key="3">
    <source>
        <dbReference type="ARBA" id="ARBA00022801"/>
    </source>
</evidence>
<feature type="region of interest" description="Disordered" evidence="8">
    <location>
        <begin position="35"/>
        <end position="64"/>
    </location>
</feature>
<evidence type="ECO:0000259" key="11">
    <source>
        <dbReference type="Pfam" id="PF00768"/>
    </source>
</evidence>
<feature type="chain" id="PRO_5046962401" evidence="10">
    <location>
        <begin position="30"/>
        <end position="455"/>
    </location>
</feature>
<keyword evidence="4" id="KW-0133">Cell shape</keyword>
<dbReference type="InterPro" id="IPR012338">
    <property type="entry name" value="Beta-lactam/transpept-like"/>
</dbReference>
<evidence type="ECO:0000256" key="6">
    <source>
        <dbReference type="ARBA" id="ARBA00023316"/>
    </source>
</evidence>
<evidence type="ECO:0000313" key="13">
    <source>
        <dbReference type="Proteomes" id="UP000095488"/>
    </source>
</evidence>
<comment type="caution">
    <text evidence="12">The sequence shown here is derived from an EMBL/GenBank/DDBJ whole genome shotgun (WGS) entry which is preliminary data.</text>
</comment>
<dbReference type="SUPFAM" id="SSF56601">
    <property type="entry name" value="beta-lactamase/transpeptidase-like"/>
    <property type="match status" value="1"/>
</dbReference>
<dbReference type="Pfam" id="PF00768">
    <property type="entry name" value="Peptidase_S11"/>
    <property type="match status" value="1"/>
</dbReference>
<feature type="compositionally biased region" description="Polar residues" evidence="8">
    <location>
        <begin position="53"/>
        <end position="64"/>
    </location>
</feature>
<keyword evidence="6" id="KW-0961">Cell wall biogenesis/degradation</keyword>
<dbReference type="EMBL" id="CYZR01000005">
    <property type="protein sequence ID" value="CUN98844.1"/>
    <property type="molecule type" value="Genomic_DNA"/>
</dbReference>
<evidence type="ECO:0000256" key="5">
    <source>
        <dbReference type="ARBA" id="ARBA00022984"/>
    </source>
</evidence>
<evidence type="ECO:0000256" key="2">
    <source>
        <dbReference type="ARBA" id="ARBA00022729"/>
    </source>
</evidence>
<gene>
    <name evidence="12" type="primary">dacB_3</name>
    <name evidence="12" type="ORF">ERS852473_01590</name>
</gene>
<keyword evidence="12" id="KW-0645">Protease</keyword>
<dbReference type="PANTHER" id="PTHR21581">
    <property type="entry name" value="D-ALANYL-D-ALANINE CARBOXYPEPTIDASE"/>
    <property type="match status" value="1"/>
</dbReference>
<feature type="transmembrane region" description="Helical" evidence="9">
    <location>
        <begin position="416"/>
        <end position="438"/>
    </location>
</feature>
<dbReference type="InterPro" id="IPR018044">
    <property type="entry name" value="Peptidase_S11"/>
</dbReference>
<dbReference type="PANTHER" id="PTHR21581:SF26">
    <property type="entry name" value="D-ALANYL-D-ALANINE ENDOPEPTIDASE"/>
    <property type="match status" value="1"/>
</dbReference>
<evidence type="ECO:0000256" key="8">
    <source>
        <dbReference type="SAM" id="MobiDB-lite"/>
    </source>
</evidence>
<keyword evidence="3 12" id="KW-0378">Hydrolase</keyword>
<name>A0ABM9UQV6_SARVE</name>
<feature type="compositionally biased region" description="Low complexity" evidence="8">
    <location>
        <begin position="35"/>
        <end position="52"/>
    </location>
</feature>
<comment type="similarity">
    <text evidence="1 7">Belongs to the peptidase S11 family.</text>
</comment>
<dbReference type="RefSeq" id="WP_082412338.1">
    <property type="nucleotide sequence ID" value="NZ_CABIXL010000005.1"/>
</dbReference>
<feature type="signal peptide" evidence="10">
    <location>
        <begin position="1"/>
        <end position="29"/>
    </location>
</feature>
<feature type="domain" description="Peptidase S11 D-alanyl-D-alanine carboxypeptidase A N-terminal" evidence="11">
    <location>
        <begin position="62"/>
        <end position="289"/>
    </location>
</feature>
<evidence type="ECO:0000256" key="4">
    <source>
        <dbReference type="ARBA" id="ARBA00022960"/>
    </source>
</evidence>
<evidence type="ECO:0000256" key="1">
    <source>
        <dbReference type="ARBA" id="ARBA00007164"/>
    </source>
</evidence>
<dbReference type="PRINTS" id="PR00725">
    <property type="entry name" value="DADACBPTASE1"/>
</dbReference>
<evidence type="ECO:0000313" key="12">
    <source>
        <dbReference type="EMBL" id="CUN98844.1"/>
    </source>
</evidence>
<dbReference type="InterPro" id="IPR001967">
    <property type="entry name" value="Peptidase_S11_N"/>
</dbReference>
<keyword evidence="5" id="KW-0573">Peptidoglycan synthesis</keyword>
<accession>A0ABM9UQV6</accession>
<keyword evidence="9" id="KW-0472">Membrane</keyword>
<dbReference type="Proteomes" id="UP000095488">
    <property type="component" value="Unassembled WGS sequence"/>
</dbReference>
<protein>
    <submittedName>
        <fullName evidence="12">D-alanyl-D-alanine carboxypeptidase dacB</fullName>
        <ecNumber evidence="12">3.4.16.4</ecNumber>
    </submittedName>
</protein>
<dbReference type="EC" id="3.4.16.4" evidence="12"/>
<dbReference type="GO" id="GO:0009002">
    <property type="term" value="F:serine-type D-Ala-D-Ala carboxypeptidase activity"/>
    <property type="evidence" value="ECO:0007669"/>
    <property type="project" value="UniProtKB-EC"/>
</dbReference>
<keyword evidence="9" id="KW-1133">Transmembrane helix</keyword>
<dbReference type="Gene3D" id="3.40.710.10">
    <property type="entry name" value="DD-peptidase/beta-lactamase superfamily"/>
    <property type="match status" value="1"/>
</dbReference>
<evidence type="ECO:0000256" key="7">
    <source>
        <dbReference type="RuleBase" id="RU004016"/>
    </source>
</evidence>
<keyword evidence="13" id="KW-1185">Reference proteome</keyword>
<organism evidence="12 13">
    <name type="scientific">Sarcina ventriculi</name>
    <name type="common">Clostridium ventriculi</name>
    <dbReference type="NCBI Taxonomy" id="1267"/>
    <lineage>
        <taxon>Bacteria</taxon>
        <taxon>Bacillati</taxon>
        <taxon>Bacillota</taxon>
        <taxon>Clostridia</taxon>
        <taxon>Eubacteriales</taxon>
        <taxon>Clostridiaceae</taxon>
        <taxon>Sarcina</taxon>
    </lineage>
</organism>
<keyword evidence="9" id="KW-0812">Transmembrane</keyword>
<reference evidence="12 13" key="1">
    <citation type="submission" date="2015-09" db="EMBL/GenBank/DDBJ databases">
        <authorList>
            <consortium name="Pathogen Informatics"/>
        </authorList>
    </citation>
    <scope>NUCLEOTIDE SEQUENCE [LARGE SCALE GENOMIC DNA]</scope>
    <source>
        <strain evidence="12 13">2789STDY5834858</strain>
    </source>
</reference>
<keyword evidence="12" id="KW-0121">Carboxypeptidase</keyword>